<evidence type="ECO:0000313" key="17">
    <source>
        <dbReference type="EMBL" id="MCF2513910.1"/>
    </source>
</evidence>
<dbReference type="CDD" id="cd19961">
    <property type="entry name" value="EcYidC-like_peri"/>
    <property type="match status" value="1"/>
</dbReference>
<accession>A0A9X1TWB7</accession>
<dbReference type="Gene3D" id="2.70.98.90">
    <property type="match status" value="1"/>
</dbReference>
<dbReference type="AlphaFoldDB" id="A0A9X1TWB7"/>
<protein>
    <recommendedName>
        <fullName evidence="3 13">Membrane protein insertase YidC</fullName>
    </recommendedName>
    <alternativeName>
        <fullName evidence="12 13">Foldase YidC</fullName>
    </alternativeName>
    <alternativeName>
        <fullName evidence="13">Membrane protein YidC</fullName>
    </alternativeName>
    <alternativeName>
        <fullName evidence="11 13">membrane integrase YidC</fullName>
    </alternativeName>
</protein>
<dbReference type="NCBIfam" id="NF002353">
    <property type="entry name" value="PRK01318.1-4"/>
    <property type="match status" value="1"/>
</dbReference>
<keyword evidence="7 13" id="KW-0653">Protein transport</keyword>
<dbReference type="PRINTS" id="PR01900">
    <property type="entry name" value="YIDCPROTEIN"/>
</dbReference>
<evidence type="ECO:0000259" key="16">
    <source>
        <dbReference type="Pfam" id="PF14849"/>
    </source>
</evidence>
<comment type="similarity">
    <text evidence="2 13">Belongs to the OXA1/ALB3/YidC family. Type 1 subfamily.</text>
</comment>
<evidence type="ECO:0000256" key="2">
    <source>
        <dbReference type="ARBA" id="ARBA00010527"/>
    </source>
</evidence>
<keyword evidence="18" id="KW-1185">Reference proteome</keyword>
<evidence type="ECO:0000256" key="9">
    <source>
        <dbReference type="ARBA" id="ARBA00023136"/>
    </source>
</evidence>
<dbReference type="Proteomes" id="UP001139410">
    <property type="component" value="Unassembled WGS sequence"/>
</dbReference>
<dbReference type="InterPro" id="IPR019998">
    <property type="entry name" value="Membr_insert_YidC"/>
</dbReference>
<dbReference type="NCBIfam" id="TIGR03593">
    <property type="entry name" value="yidC_nterm"/>
    <property type="match status" value="1"/>
</dbReference>
<evidence type="ECO:0000256" key="1">
    <source>
        <dbReference type="ARBA" id="ARBA00004429"/>
    </source>
</evidence>
<evidence type="ECO:0000256" key="13">
    <source>
        <dbReference type="HAMAP-Rule" id="MF_01810"/>
    </source>
</evidence>
<evidence type="ECO:0000256" key="4">
    <source>
        <dbReference type="ARBA" id="ARBA00022448"/>
    </source>
</evidence>
<keyword evidence="5 13" id="KW-1003">Cell membrane</keyword>
<evidence type="ECO:0000256" key="12">
    <source>
        <dbReference type="ARBA" id="ARBA00033342"/>
    </source>
</evidence>
<proteinExistence type="inferred from homology"/>
<evidence type="ECO:0000256" key="10">
    <source>
        <dbReference type="ARBA" id="ARBA00023186"/>
    </source>
</evidence>
<keyword evidence="6 13" id="KW-0812">Transmembrane</keyword>
<keyword evidence="4 13" id="KW-0813">Transport</keyword>
<dbReference type="GO" id="GO:0015031">
    <property type="term" value="P:protein transport"/>
    <property type="evidence" value="ECO:0007669"/>
    <property type="project" value="UniProtKB-KW"/>
</dbReference>
<organism evidence="17 18">
    <name type="scientific">Sphingomonas cremea</name>
    <dbReference type="NCBI Taxonomy" id="2904799"/>
    <lineage>
        <taxon>Bacteria</taxon>
        <taxon>Pseudomonadati</taxon>
        <taxon>Pseudomonadota</taxon>
        <taxon>Alphaproteobacteria</taxon>
        <taxon>Sphingomonadales</taxon>
        <taxon>Sphingomonadaceae</taxon>
        <taxon>Sphingomonas</taxon>
    </lineage>
</organism>
<dbReference type="GO" id="GO:0005886">
    <property type="term" value="C:plasma membrane"/>
    <property type="evidence" value="ECO:0007669"/>
    <property type="project" value="UniProtKB-SubCell"/>
</dbReference>
<keyword evidence="10 13" id="KW-0143">Chaperone</keyword>
<dbReference type="GO" id="GO:0032977">
    <property type="term" value="F:membrane insertase activity"/>
    <property type="evidence" value="ECO:0007669"/>
    <property type="project" value="InterPro"/>
</dbReference>
<keyword evidence="8 13" id="KW-1133">Transmembrane helix</keyword>
<comment type="subcellular location">
    <subcellularLocation>
        <location evidence="1">Cell inner membrane</location>
        <topology evidence="1">Multi-pass membrane protein</topology>
    </subcellularLocation>
    <subcellularLocation>
        <location evidence="13">Cell membrane</location>
        <topology evidence="13">Multi-pass membrane protein</topology>
    </subcellularLocation>
</comment>
<dbReference type="CDD" id="cd20070">
    <property type="entry name" value="5TM_YidC_Alb3"/>
    <property type="match status" value="1"/>
</dbReference>
<dbReference type="InterPro" id="IPR028053">
    <property type="entry name" value="Membr_insert_YidC_N"/>
</dbReference>
<dbReference type="RefSeq" id="WP_235066403.1">
    <property type="nucleotide sequence ID" value="NZ_JAKFGM010000001.1"/>
</dbReference>
<dbReference type="GO" id="GO:0051205">
    <property type="term" value="P:protein insertion into membrane"/>
    <property type="evidence" value="ECO:0007669"/>
    <property type="project" value="TreeGrafter"/>
</dbReference>
<evidence type="ECO:0000256" key="3">
    <source>
        <dbReference type="ARBA" id="ARBA00015325"/>
    </source>
</evidence>
<evidence type="ECO:0000256" key="11">
    <source>
        <dbReference type="ARBA" id="ARBA00033245"/>
    </source>
</evidence>
<comment type="subunit">
    <text evidence="13">Interacts with the Sec translocase complex via SecD. Specifically interacts with transmembrane segments of nascent integral membrane proteins during membrane integration.</text>
</comment>
<evidence type="ECO:0000256" key="7">
    <source>
        <dbReference type="ARBA" id="ARBA00022927"/>
    </source>
</evidence>
<feature type="domain" description="Membrane insertase YidC N-terminal" evidence="16">
    <location>
        <begin position="74"/>
        <end position="347"/>
    </location>
</feature>
<evidence type="ECO:0000256" key="5">
    <source>
        <dbReference type="ARBA" id="ARBA00022475"/>
    </source>
</evidence>
<feature type="transmembrane region" description="Helical" evidence="13">
    <location>
        <begin position="517"/>
        <end position="540"/>
    </location>
</feature>
<dbReference type="PANTHER" id="PTHR12428:SF65">
    <property type="entry name" value="CYTOCHROME C OXIDASE ASSEMBLY PROTEIN COX18, MITOCHONDRIAL"/>
    <property type="match status" value="1"/>
</dbReference>
<feature type="transmembrane region" description="Helical" evidence="13">
    <location>
        <begin position="351"/>
        <end position="374"/>
    </location>
</feature>
<dbReference type="InterPro" id="IPR047196">
    <property type="entry name" value="YidC_ALB_C"/>
</dbReference>
<dbReference type="InterPro" id="IPR028055">
    <property type="entry name" value="YidC/Oxa/ALB_C"/>
</dbReference>
<dbReference type="HAMAP" id="MF_01810">
    <property type="entry name" value="YidC_type1"/>
    <property type="match status" value="1"/>
</dbReference>
<feature type="domain" description="Membrane insertase YidC/Oxa/ALB C-terminal" evidence="15">
    <location>
        <begin position="359"/>
        <end position="555"/>
    </location>
</feature>
<sequence length="570" mass="63279">MNDNRNMLLAIVLSALVLIGWTFLSDKFFPTAGPQTQQVENGKVRPAPQPQATPAADAPAAIRDRAIVLTETPRVRIQTPSLQGSINLKGARFDDLVLLNQRETIAKNSPPVRLLSPAGASDSYFAQFGWTGQGVAAPDANDVWTASAPVLTPGKPVTLSWTNPTGQRFEQIVSVDDGYLFTVKQRVVNAGVGAVALRTYGLASRSSKSKDPSTWTNHVGPIGFLADKADYDVDWKTLDENKTGITRDSRGGWLGFTDKYWLTALAPANGAPIEASFRKSAAGAYQADYAGTSFAVGPGQAVSSETRLFAGAKEKRLLDRYENQGIAKLSKSIDWGWFEWFMRPIFGLLQWLFHATGNFGVAIICLTFIVRLLMFPIADKQFRSMAGMRKVQPKMKALQERYKDDKPRLQQEMLKLYQEEKINPAAGCLPILLQIPVFYALYKVLMVSVEMRHQPFALWIKDLSAPDPATVVNLFGALNFTPPGFLAIGVLPILLGITMWIQFKLNPQQMDPVQQQIFGFMPWILMFVMAPFAAGLQLYWVVSNLLTIGQQAWLYKRYDMHLSDTHPVKT</sequence>
<name>A0A9X1TWB7_9SPHN</name>
<evidence type="ECO:0000256" key="8">
    <source>
        <dbReference type="ARBA" id="ARBA00022989"/>
    </source>
</evidence>
<comment type="caution">
    <text evidence="13">Lacks conserved residue(s) required for the propagation of feature annotation.</text>
</comment>
<reference evidence="17" key="1">
    <citation type="submission" date="2022-01" db="EMBL/GenBank/DDBJ databases">
        <authorList>
            <person name="Jo J.-H."/>
            <person name="Im W.-T."/>
        </authorList>
    </citation>
    <scope>NUCLEOTIDE SEQUENCE</scope>
    <source>
        <strain evidence="17">G124</strain>
    </source>
</reference>
<dbReference type="PANTHER" id="PTHR12428">
    <property type="entry name" value="OXA1"/>
    <property type="match status" value="1"/>
</dbReference>
<dbReference type="InterPro" id="IPR038221">
    <property type="entry name" value="YidC_periplasmic_sf"/>
</dbReference>
<evidence type="ECO:0000259" key="15">
    <source>
        <dbReference type="Pfam" id="PF02096"/>
    </source>
</evidence>
<dbReference type="NCBIfam" id="TIGR03592">
    <property type="entry name" value="yidC_oxa1_cterm"/>
    <property type="match status" value="1"/>
</dbReference>
<evidence type="ECO:0000313" key="18">
    <source>
        <dbReference type="Proteomes" id="UP001139410"/>
    </source>
</evidence>
<dbReference type="InterPro" id="IPR001708">
    <property type="entry name" value="YidC/ALB3/OXA1/COX18"/>
</dbReference>
<dbReference type="Pfam" id="PF02096">
    <property type="entry name" value="60KD_IMP"/>
    <property type="match status" value="1"/>
</dbReference>
<comment type="caution">
    <text evidence="17">The sequence shown here is derived from an EMBL/GenBank/DDBJ whole genome shotgun (WGS) entry which is preliminary data.</text>
</comment>
<dbReference type="PRINTS" id="PR00701">
    <property type="entry name" value="60KDINNERMP"/>
</dbReference>
<evidence type="ECO:0000256" key="14">
    <source>
        <dbReference type="SAM" id="MobiDB-lite"/>
    </source>
</evidence>
<feature type="transmembrane region" description="Helical" evidence="13">
    <location>
        <begin position="484"/>
        <end position="505"/>
    </location>
</feature>
<evidence type="ECO:0000256" key="6">
    <source>
        <dbReference type="ARBA" id="ARBA00022692"/>
    </source>
</evidence>
<dbReference type="EMBL" id="JAKFGM010000001">
    <property type="protein sequence ID" value="MCF2513910.1"/>
    <property type="molecule type" value="Genomic_DNA"/>
</dbReference>
<keyword evidence="9 13" id="KW-0472">Membrane</keyword>
<gene>
    <name evidence="13 17" type="primary">yidC</name>
    <name evidence="17" type="ORF">LVY65_02345</name>
</gene>
<feature type="region of interest" description="Disordered" evidence="14">
    <location>
        <begin position="35"/>
        <end position="58"/>
    </location>
</feature>
<comment type="function">
    <text evidence="13">Required for the insertion and/or proper folding and/or complex formation of integral membrane proteins into the membrane. Involved in integration of membrane proteins that insert both dependently and independently of the Sec translocase complex, as well as at least some lipoproteins. Aids folding of multispanning membrane proteins.</text>
</comment>
<dbReference type="Pfam" id="PF14849">
    <property type="entry name" value="YidC_periplas"/>
    <property type="match status" value="1"/>
</dbReference>